<organism evidence="2">
    <name type="scientific">Caldithrix abyssi</name>
    <dbReference type="NCBI Taxonomy" id="187145"/>
    <lineage>
        <taxon>Bacteria</taxon>
        <taxon>Pseudomonadati</taxon>
        <taxon>Calditrichota</taxon>
        <taxon>Calditrichia</taxon>
        <taxon>Calditrichales</taxon>
        <taxon>Calditrichaceae</taxon>
        <taxon>Caldithrix</taxon>
    </lineage>
</organism>
<dbReference type="SUPFAM" id="SSF88713">
    <property type="entry name" value="Glycoside hydrolase/deacetylase"/>
    <property type="match status" value="1"/>
</dbReference>
<accession>A0A7V4U257</accession>
<feature type="transmembrane region" description="Helical" evidence="1">
    <location>
        <begin position="292"/>
        <end position="312"/>
    </location>
</feature>
<dbReference type="Pfam" id="PF10096">
    <property type="entry name" value="DUF2334"/>
    <property type="match status" value="1"/>
</dbReference>
<dbReference type="AlphaFoldDB" id="A0A7V4U257"/>
<feature type="transmembrane region" description="Helical" evidence="1">
    <location>
        <begin position="324"/>
        <end position="342"/>
    </location>
</feature>
<proteinExistence type="predicted"/>
<dbReference type="InterPro" id="IPR011330">
    <property type="entry name" value="Glyco_hydro/deAcase_b/a-brl"/>
</dbReference>
<dbReference type="EMBL" id="DRQG01000105">
    <property type="protein sequence ID" value="HGY56248.1"/>
    <property type="molecule type" value="Genomic_DNA"/>
</dbReference>
<dbReference type="GO" id="GO:0005975">
    <property type="term" value="P:carbohydrate metabolic process"/>
    <property type="evidence" value="ECO:0007669"/>
    <property type="project" value="InterPro"/>
</dbReference>
<feature type="transmembrane region" description="Helical" evidence="1">
    <location>
        <begin position="347"/>
        <end position="365"/>
    </location>
</feature>
<evidence type="ECO:0000256" key="1">
    <source>
        <dbReference type="SAM" id="Phobius"/>
    </source>
</evidence>
<sequence>MSSKITCIFRYDDYTATSPLEIEKKLFDLFRKYDLQITVGVVPFITAGDYHDSAVTEFVEFSEEKIAYLKSCIQNGSVDAALHGFYHRSNRLGKLHSEFAQAESAEQCDKIKRGKEFLEKTFRAEVRSFIPPWNTYDQQTLLCLKENNIACISANRYGCYAEDSSMFYAPITIEFHELDKALLMAAESKDDAPVIAVLLHPYDFENSGDKRASIKWNVFEKKVQELSRKEDVQIMSVAQALNNKEVRLDTARYRANQPVIIESIYPPFVPVTYNEPVYFSEKIARKKHKKKIILTILFYILFASVFFAGGILFRRVFAEQWANAAGYLFLLLFVLMGIKGILRKEVYFKGMCLMVASISLFLGLIL</sequence>
<gene>
    <name evidence="2" type="ORF">ENK44_11125</name>
</gene>
<reference evidence="2" key="1">
    <citation type="journal article" date="2020" name="mSystems">
        <title>Genome- and Community-Level Interaction Insights into Carbon Utilization and Element Cycling Functions of Hydrothermarchaeota in Hydrothermal Sediment.</title>
        <authorList>
            <person name="Zhou Z."/>
            <person name="Liu Y."/>
            <person name="Xu W."/>
            <person name="Pan J."/>
            <person name="Luo Z.H."/>
            <person name="Li M."/>
        </authorList>
    </citation>
    <scope>NUCLEOTIDE SEQUENCE [LARGE SCALE GENOMIC DNA]</scope>
    <source>
        <strain evidence="2">HyVt-577</strain>
    </source>
</reference>
<name>A0A7V4U257_CALAY</name>
<evidence type="ECO:0000313" key="2">
    <source>
        <dbReference type="EMBL" id="HGY56248.1"/>
    </source>
</evidence>
<keyword evidence="1" id="KW-0472">Membrane</keyword>
<dbReference type="Proteomes" id="UP000885779">
    <property type="component" value="Unassembled WGS sequence"/>
</dbReference>
<protein>
    <submittedName>
        <fullName evidence="2">DUF2334 domain-containing protein</fullName>
    </submittedName>
</protein>
<keyword evidence="1" id="KW-0812">Transmembrane</keyword>
<dbReference type="Gene3D" id="3.20.20.370">
    <property type="entry name" value="Glycoside hydrolase/deacetylase"/>
    <property type="match status" value="1"/>
</dbReference>
<comment type="caution">
    <text evidence="2">The sequence shown here is derived from an EMBL/GenBank/DDBJ whole genome shotgun (WGS) entry which is preliminary data.</text>
</comment>
<dbReference type="InterPro" id="IPR018763">
    <property type="entry name" value="DUF2334"/>
</dbReference>
<keyword evidence="1" id="KW-1133">Transmembrane helix</keyword>